<gene>
    <name evidence="2" type="ORF">EZS28_028714</name>
</gene>
<accession>A0A5J4UZ40</accession>
<dbReference type="Pfam" id="PF03184">
    <property type="entry name" value="DDE_1"/>
    <property type="match status" value="1"/>
</dbReference>
<dbReference type="AlphaFoldDB" id="A0A5J4UZ40"/>
<organism evidence="2 3">
    <name type="scientific">Streblomastix strix</name>
    <dbReference type="NCBI Taxonomy" id="222440"/>
    <lineage>
        <taxon>Eukaryota</taxon>
        <taxon>Metamonada</taxon>
        <taxon>Preaxostyla</taxon>
        <taxon>Oxymonadida</taxon>
        <taxon>Streblomastigidae</taxon>
        <taxon>Streblomastix</taxon>
    </lineage>
</organism>
<dbReference type="PANTHER" id="PTHR19303">
    <property type="entry name" value="TRANSPOSON"/>
    <property type="match status" value="1"/>
</dbReference>
<sequence>MENHRFLNFCTLSLWHAYLVERHSQDLVIKEESPRTAQRMRVSEEAMQTHLNNLRTHADGKPVEIFINSDEIDIQAYCDCRNQCVIVPKQYEHSDIHFPIDRTEPRVSAMVGVSMNGICLRPFLITKEEFSTVYMMKQHIIQDQNVTVVRGETNMMNSELMVRLSTRAEAVLMVDNATQHCTIAIKELLKANHIILLTMPPNSTHLLQPCDVGIFGTLKLAYQQGHHGIATLTTEQIFSHIVDAIQKAARLLSITNSFKAYCLGTRISKENLVVNVETNIFNQILQQVRTDNSGVSERVLLPGQRIRKVKFGALNP</sequence>
<dbReference type="OrthoDB" id="5425161at2759"/>
<evidence type="ECO:0000313" key="2">
    <source>
        <dbReference type="EMBL" id="KAA6375759.1"/>
    </source>
</evidence>
<feature type="domain" description="DDE-1" evidence="1">
    <location>
        <begin position="164"/>
        <end position="226"/>
    </location>
</feature>
<evidence type="ECO:0000259" key="1">
    <source>
        <dbReference type="Pfam" id="PF03184"/>
    </source>
</evidence>
<dbReference type="InterPro" id="IPR036397">
    <property type="entry name" value="RNaseH_sf"/>
</dbReference>
<dbReference type="PANTHER" id="PTHR19303:SF57">
    <property type="entry name" value="HTH CENPB-TYPE DOMAIN-CONTAINING PROTEIN"/>
    <property type="match status" value="1"/>
</dbReference>
<dbReference type="GO" id="GO:0005634">
    <property type="term" value="C:nucleus"/>
    <property type="evidence" value="ECO:0007669"/>
    <property type="project" value="TreeGrafter"/>
</dbReference>
<dbReference type="Proteomes" id="UP000324800">
    <property type="component" value="Unassembled WGS sequence"/>
</dbReference>
<proteinExistence type="predicted"/>
<protein>
    <recommendedName>
        <fullName evidence="1">DDE-1 domain-containing protein</fullName>
    </recommendedName>
</protein>
<dbReference type="InterPro" id="IPR004875">
    <property type="entry name" value="DDE_SF_endonuclease_dom"/>
</dbReference>
<dbReference type="EMBL" id="SNRW01011008">
    <property type="protein sequence ID" value="KAA6375759.1"/>
    <property type="molecule type" value="Genomic_DNA"/>
</dbReference>
<dbReference type="GO" id="GO:0003677">
    <property type="term" value="F:DNA binding"/>
    <property type="evidence" value="ECO:0007669"/>
    <property type="project" value="TreeGrafter"/>
</dbReference>
<comment type="caution">
    <text evidence="2">The sequence shown here is derived from an EMBL/GenBank/DDBJ whole genome shotgun (WGS) entry which is preliminary data.</text>
</comment>
<reference evidence="2 3" key="1">
    <citation type="submission" date="2019-03" db="EMBL/GenBank/DDBJ databases">
        <title>Single cell metagenomics reveals metabolic interactions within the superorganism composed of flagellate Streblomastix strix and complex community of Bacteroidetes bacteria on its surface.</title>
        <authorList>
            <person name="Treitli S.C."/>
            <person name="Kolisko M."/>
            <person name="Husnik F."/>
            <person name="Keeling P."/>
            <person name="Hampl V."/>
        </authorList>
    </citation>
    <scope>NUCLEOTIDE SEQUENCE [LARGE SCALE GENOMIC DNA]</scope>
    <source>
        <strain evidence="2">ST1C</strain>
    </source>
</reference>
<name>A0A5J4UZ40_9EUKA</name>
<dbReference type="Gene3D" id="3.30.420.10">
    <property type="entry name" value="Ribonuclease H-like superfamily/Ribonuclease H"/>
    <property type="match status" value="1"/>
</dbReference>
<evidence type="ECO:0000313" key="3">
    <source>
        <dbReference type="Proteomes" id="UP000324800"/>
    </source>
</evidence>
<dbReference type="InterPro" id="IPR050863">
    <property type="entry name" value="CenT-Element_Derived"/>
</dbReference>